<dbReference type="PROSITE" id="PS51318">
    <property type="entry name" value="TAT"/>
    <property type="match status" value="1"/>
</dbReference>
<protein>
    <submittedName>
        <fullName evidence="8">TonB-dependent receptor plug domain-containing protein</fullName>
    </submittedName>
</protein>
<dbReference type="InterPro" id="IPR037066">
    <property type="entry name" value="Plug_dom_sf"/>
</dbReference>
<dbReference type="InterPro" id="IPR036942">
    <property type="entry name" value="Beta-barrel_TonB_sf"/>
</dbReference>
<keyword evidence="9" id="KW-1185">Reference proteome</keyword>
<comment type="similarity">
    <text evidence="4">Belongs to the TonB-dependent receptor family.</text>
</comment>
<accession>A0ABW3T2J0</accession>
<proteinExistence type="inferred from homology"/>
<comment type="subcellular location">
    <subcellularLocation>
        <location evidence="1 4">Cell outer membrane</location>
    </subcellularLocation>
</comment>
<sequence>MFNSKSRRALMVTSTAIALTAALAGQAAAAEAADTTVDEVVVTGTREAGRTQFTTLSPVDVLSEKAIHASVSSQVGESLTAVIPSFIVQKLPTSDGLQFVRPATLRNLSPDQTLLLVNGKRFHRSAFLGSRGAQGADLAQIPSFAVGHIEVLRDGASAQYGSDAIAGVINIILNDQPGFAAYAQTSQFYEGDGANHQLGARAGFAIGDEGHLTLTAEWSKADETSRTHQRADAIAFAAAHPELKVANPVQRWGNPALETSKLALDAALPAGALGEAYVFATAGRGDGINDINWRNPDANPAIYNTVAVFPGWNLRSLYPAGFTPREGTHFIDNQYVAGLRNRDGETFTWDLSASFGRNRTGFFLENSINASLGPQSPTSFNLGKLVQSEFNLNADAVYRLAVAGLARPLNIAFGAERRVETFKIATGDAASYAVGPGAAVGLAPNSNGFPGYSPQQAGKWDQTSYAAYVDLDAAFTEAWSGQVALRYEDFSEFGDTVNGKIASRYEFTPNLAVRAAWSTGFRAPTPGQLNSTSTSQGLDTVTLQLFQSGRLSPTSPVAKALGAKALQPEESKTLTAGLVWKTDYGFSGSIDAYQIEVEKRFSTSATITVTPTIRAQLVALGVPGATAFTSINWFTNDFDTRTRGVDVVGAYTRAIGPGRLDLTTAYNFNKTEVIKGSLSASATQKRLFEESRPNHNATASATWTQGPFELMGRVRYYGSWTDSTGNATGEIFQAFDGVTLADVALTWNATENTSVRIGAENVFDTYPAKALFQASRGLEYSRNAPYDTNGGQYYVRLDAKF</sequence>
<gene>
    <name evidence="8" type="ORF">ACFQ27_09790</name>
</gene>
<name>A0ABW3T2J0_9CAUL</name>
<evidence type="ECO:0000259" key="7">
    <source>
        <dbReference type="Pfam" id="PF07715"/>
    </source>
</evidence>
<keyword evidence="8" id="KW-0675">Receptor</keyword>
<dbReference type="Gene3D" id="2.40.170.20">
    <property type="entry name" value="TonB-dependent receptor, beta-barrel domain"/>
    <property type="match status" value="1"/>
</dbReference>
<dbReference type="PANTHER" id="PTHR47234">
    <property type="match status" value="1"/>
</dbReference>
<evidence type="ECO:0000256" key="4">
    <source>
        <dbReference type="RuleBase" id="RU003357"/>
    </source>
</evidence>
<reference evidence="9" key="1">
    <citation type="journal article" date="2019" name="Int. J. Syst. Evol. Microbiol.">
        <title>The Global Catalogue of Microorganisms (GCM) 10K type strain sequencing project: providing services to taxonomists for standard genome sequencing and annotation.</title>
        <authorList>
            <consortium name="The Broad Institute Genomics Platform"/>
            <consortium name="The Broad Institute Genome Sequencing Center for Infectious Disease"/>
            <person name="Wu L."/>
            <person name="Ma J."/>
        </authorList>
    </citation>
    <scope>NUCLEOTIDE SEQUENCE [LARGE SCALE GENOMIC DNA]</scope>
    <source>
        <strain evidence="9">CCUG 55074</strain>
    </source>
</reference>
<dbReference type="Pfam" id="PF00593">
    <property type="entry name" value="TonB_dep_Rec_b-barrel"/>
    <property type="match status" value="1"/>
</dbReference>
<keyword evidence="4" id="KW-0798">TonB box</keyword>
<feature type="chain" id="PRO_5046086825" evidence="5">
    <location>
        <begin position="33"/>
        <end position="801"/>
    </location>
</feature>
<dbReference type="SUPFAM" id="SSF56935">
    <property type="entry name" value="Porins"/>
    <property type="match status" value="1"/>
</dbReference>
<evidence type="ECO:0000256" key="3">
    <source>
        <dbReference type="ARBA" id="ARBA00023237"/>
    </source>
</evidence>
<dbReference type="RefSeq" id="WP_377353461.1">
    <property type="nucleotide sequence ID" value="NZ_JBHTLQ010000018.1"/>
</dbReference>
<evidence type="ECO:0000313" key="8">
    <source>
        <dbReference type="EMBL" id="MFD1190870.1"/>
    </source>
</evidence>
<evidence type="ECO:0000256" key="1">
    <source>
        <dbReference type="ARBA" id="ARBA00004442"/>
    </source>
</evidence>
<dbReference type="InterPro" id="IPR000531">
    <property type="entry name" value="Beta-barrel_TonB"/>
</dbReference>
<evidence type="ECO:0000256" key="2">
    <source>
        <dbReference type="ARBA" id="ARBA00023136"/>
    </source>
</evidence>
<dbReference type="Gene3D" id="2.170.130.10">
    <property type="entry name" value="TonB-dependent receptor, plug domain"/>
    <property type="match status" value="1"/>
</dbReference>
<dbReference type="InterPro" id="IPR006311">
    <property type="entry name" value="TAT_signal"/>
</dbReference>
<dbReference type="InterPro" id="IPR012910">
    <property type="entry name" value="Plug_dom"/>
</dbReference>
<keyword evidence="3" id="KW-0998">Cell outer membrane</keyword>
<feature type="domain" description="TonB-dependent receptor plug" evidence="7">
    <location>
        <begin position="53"/>
        <end position="168"/>
    </location>
</feature>
<keyword evidence="5" id="KW-0732">Signal</keyword>
<feature type="domain" description="TonB-dependent receptor-like beta-barrel" evidence="6">
    <location>
        <begin position="298"/>
        <end position="762"/>
    </location>
</feature>
<dbReference type="Pfam" id="PF07715">
    <property type="entry name" value="Plug"/>
    <property type="match status" value="1"/>
</dbReference>
<dbReference type="Proteomes" id="UP001597216">
    <property type="component" value="Unassembled WGS sequence"/>
</dbReference>
<evidence type="ECO:0000313" key="9">
    <source>
        <dbReference type="Proteomes" id="UP001597216"/>
    </source>
</evidence>
<comment type="caution">
    <text evidence="8">The sequence shown here is derived from an EMBL/GenBank/DDBJ whole genome shotgun (WGS) entry which is preliminary data.</text>
</comment>
<keyword evidence="2 4" id="KW-0472">Membrane</keyword>
<dbReference type="EMBL" id="JBHTLQ010000018">
    <property type="protein sequence ID" value="MFD1190870.1"/>
    <property type="molecule type" value="Genomic_DNA"/>
</dbReference>
<feature type="signal peptide" evidence="5">
    <location>
        <begin position="1"/>
        <end position="32"/>
    </location>
</feature>
<evidence type="ECO:0000256" key="5">
    <source>
        <dbReference type="SAM" id="SignalP"/>
    </source>
</evidence>
<organism evidence="8 9">
    <name type="scientific">Phenylobacterium conjunctum</name>
    <dbReference type="NCBI Taxonomy" id="1298959"/>
    <lineage>
        <taxon>Bacteria</taxon>
        <taxon>Pseudomonadati</taxon>
        <taxon>Pseudomonadota</taxon>
        <taxon>Alphaproteobacteria</taxon>
        <taxon>Caulobacterales</taxon>
        <taxon>Caulobacteraceae</taxon>
        <taxon>Phenylobacterium</taxon>
    </lineage>
</organism>
<dbReference type="CDD" id="cd01347">
    <property type="entry name" value="ligand_gated_channel"/>
    <property type="match status" value="1"/>
</dbReference>
<evidence type="ECO:0000259" key="6">
    <source>
        <dbReference type="Pfam" id="PF00593"/>
    </source>
</evidence>
<dbReference type="PANTHER" id="PTHR47234:SF3">
    <property type="entry name" value="SECRETIN_TONB SHORT N-TERMINAL DOMAIN-CONTAINING PROTEIN"/>
    <property type="match status" value="1"/>
</dbReference>